<proteinExistence type="predicted"/>
<dbReference type="InterPro" id="IPR017887">
    <property type="entry name" value="TF_TCP_subgr"/>
</dbReference>
<protein>
    <submittedName>
        <fullName evidence="8">Putative transcription factor TCP5</fullName>
    </submittedName>
</protein>
<dbReference type="EMBL" id="GHES01034961">
    <property type="protein sequence ID" value="MPA65520.1"/>
    <property type="molecule type" value="Transcribed_RNA"/>
</dbReference>
<evidence type="ECO:0000313" key="8">
    <source>
        <dbReference type="EMBL" id="MPA65520.1"/>
    </source>
</evidence>
<dbReference type="PROSITE" id="PS51369">
    <property type="entry name" value="TCP"/>
    <property type="match status" value="1"/>
</dbReference>
<name>A0A5B7B941_DAVIN</name>
<evidence type="ECO:0000256" key="3">
    <source>
        <dbReference type="ARBA" id="ARBA00023125"/>
    </source>
</evidence>
<keyword evidence="5" id="KW-0539">Nucleus</keyword>
<sequence>MITSSREKGFQAKQEGGTNDSNFSKASSSSIEWSGLKNPRIVRVSRSFGGKDRHSKVCTMRGLRDRRIRLSVPTAIQLYDLQDRLGLGQPSKVVDWLLDATKHEIEKLPPLQMPPTGNFSQFHQPTLVSHESNYASQSSLPPFFNVNQEYIKDIGGKSQSLLSSKKGVIDMNYHIGDHQYGKEKRKEVERETNDIVEKTKWIKSNEEGNIQYGTGGYMAQVSAQNFFPIANNHSSFPSLLNNNMPYNSYSHFEPSNLSLSQLGFPSQTEDTHSSLALPSPSQLFFCPSAATPSSLFPPYITTPIENDTRQTNHFQLLSSISSQHTLPNPLMSSLSISPPVKSSPLNVNSRLLHLHSQNNNEKLTE</sequence>
<dbReference type="PANTHER" id="PTHR31072:SF268">
    <property type="entry name" value="TCP DOMAIN-CONTAINING PROTEIN"/>
    <property type="match status" value="1"/>
</dbReference>
<keyword evidence="2" id="KW-0805">Transcription regulation</keyword>
<evidence type="ECO:0000256" key="5">
    <source>
        <dbReference type="ARBA" id="ARBA00023242"/>
    </source>
</evidence>
<feature type="domain" description="TCP" evidence="7">
    <location>
        <begin position="50"/>
        <end position="108"/>
    </location>
</feature>
<feature type="compositionally biased region" description="Basic and acidic residues" evidence="6">
    <location>
        <begin position="1"/>
        <end position="10"/>
    </location>
</feature>
<dbReference type="AlphaFoldDB" id="A0A5B7B941"/>
<evidence type="ECO:0000256" key="6">
    <source>
        <dbReference type="SAM" id="MobiDB-lite"/>
    </source>
</evidence>
<dbReference type="PANTHER" id="PTHR31072">
    <property type="entry name" value="TRANSCRIPTION FACTOR TCP4-RELATED"/>
    <property type="match status" value="1"/>
</dbReference>
<evidence type="ECO:0000259" key="7">
    <source>
        <dbReference type="PROSITE" id="PS51369"/>
    </source>
</evidence>
<keyword evidence="3" id="KW-0238">DNA-binding</keyword>
<dbReference type="GO" id="GO:0005634">
    <property type="term" value="C:nucleus"/>
    <property type="evidence" value="ECO:0007669"/>
    <property type="project" value="UniProtKB-SubCell"/>
</dbReference>
<dbReference type="GO" id="GO:0003700">
    <property type="term" value="F:DNA-binding transcription factor activity"/>
    <property type="evidence" value="ECO:0007669"/>
    <property type="project" value="InterPro"/>
</dbReference>
<reference evidence="8" key="1">
    <citation type="submission" date="2019-08" db="EMBL/GenBank/DDBJ databases">
        <title>Reference gene set and small RNA set construction with multiple tissues from Davidia involucrata Baill.</title>
        <authorList>
            <person name="Yang H."/>
            <person name="Zhou C."/>
            <person name="Li G."/>
            <person name="Wang J."/>
            <person name="Gao P."/>
            <person name="Wang M."/>
            <person name="Wang R."/>
            <person name="Zhao Y."/>
        </authorList>
    </citation>
    <scope>NUCLEOTIDE SEQUENCE</scope>
    <source>
        <tissue evidence="8">Mixed with DoveR01_LX</tissue>
    </source>
</reference>
<comment type="subcellular location">
    <subcellularLocation>
        <location evidence="1">Nucleus</location>
    </subcellularLocation>
</comment>
<accession>A0A5B7B941</accession>
<gene>
    <name evidence="8" type="ORF">Din_034961</name>
</gene>
<evidence type="ECO:0000256" key="2">
    <source>
        <dbReference type="ARBA" id="ARBA00023015"/>
    </source>
</evidence>
<feature type="region of interest" description="Disordered" evidence="6">
    <location>
        <begin position="1"/>
        <end position="29"/>
    </location>
</feature>
<keyword evidence="4" id="KW-0804">Transcription</keyword>
<organism evidence="8">
    <name type="scientific">Davidia involucrata</name>
    <name type="common">Dove tree</name>
    <dbReference type="NCBI Taxonomy" id="16924"/>
    <lineage>
        <taxon>Eukaryota</taxon>
        <taxon>Viridiplantae</taxon>
        <taxon>Streptophyta</taxon>
        <taxon>Embryophyta</taxon>
        <taxon>Tracheophyta</taxon>
        <taxon>Spermatophyta</taxon>
        <taxon>Magnoliopsida</taxon>
        <taxon>eudicotyledons</taxon>
        <taxon>Gunneridae</taxon>
        <taxon>Pentapetalae</taxon>
        <taxon>asterids</taxon>
        <taxon>Cornales</taxon>
        <taxon>Nyssaceae</taxon>
        <taxon>Davidia</taxon>
    </lineage>
</organism>
<dbReference type="Pfam" id="PF03634">
    <property type="entry name" value="TCP"/>
    <property type="match status" value="1"/>
</dbReference>
<dbReference type="InterPro" id="IPR005333">
    <property type="entry name" value="Transcription_factor_TCP"/>
</dbReference>
<dbReference type="GO" id="GO:0043565">
    <property type="term" value="F:sequence-specific DNA binding"/>
    <property type="evidence" value="ECO:0007669"/>
    <property type="project" value="TreeGrafter"/>
</dbReference>
<evidence type="ECO:0000256" key="1">
    <source>
        <dbReference type="ARBA" id="ARBA00004123"/>
    </source>
</evidence>
<evidence type="ECO:0000256" key="4">
    <source>
        <dbReference type="ARBA" id="ARBA00023163"/>
    </source>
</evidence>